<gene>
    <name evidence="2" type="ORF">E1898_14375</name>
</gene>
<feature type="transmembrane region" description="Helical" evidence="1">
    <location>
        <begin position="39"/>
        <end position="69"/>
    </location>
</feature>
<evidence type="ECO:0000313" key="2">
    <source>
        <dbReference type="EMBL" id="TDK42625.1"/>
    </source>
</evidence>
<keyword evidence="1" id="KW-0472">Membrane</keyword>
<keyword evidence="3" id="KW-1185">Reference proteome</keyword>
<dbReference type="EMBL" id="SMUW01000036">
    <property type="protein sequence ID" value="TDK42625.1"/>
    <property type="molecule type" value="Genomic_DNA"/>
</dbReference>
<proteinExistence type="predicted"/>
<comment type="caution">
    <text evidence="2">The sequence shown here is derived from an EMBL/GenBank/DDBJ whole genome shotgun (WGS) entry which is preliminary data.</text>
</comment>
<evidence type="ECO:0000256" key="1">
    <source>
        <dbReference type="SAM" id="Phobius"/>
    </source>
</evidence>
<protein>
    <submittedName>
        <fullName evidence="2">Uncharacterized protein</fullName>
    </submittedName>
</protein>
<feature type="transmembrane region" description="Helical" evidence="1">
    <location>
        <begin position="12"/>
        <end position="33"/>
    </location>
</feature>
<keyword evidence="1" id="KW-0812">Transmembrane</keyword>
<accession>A0A4R5UU84</accession>
<organism evidence="2 3">
    <name type="scientific">Algoriphagus formosus</name>
    <dbReference type="NCBI Taxonomy" id="2007308"/>
    <lineage>
        <taxon>Bacteria</taxon>
        <taxon>Pseudomonadati</taxon>
        <taxon>Bacteroidota</taxon>
        <taxon>Cytophagia</taxon>
        <taxon>Cytophagales</taxon>
        <taxon>Cyclobacteriaceae</taxon>
        <taxon>Algoriphagus</taxon>
    </lineage>
</organism>
<keyword evidence="1" id="KW-1133">Transmembrane helix</keyword>
<name>A0A4R5UU84_9BACT</name>
<dbReference type="Proteomes" id="UP000295438">
    <property type="component" value="Unassembled WGS sequence"/>
</dbReference>
<sequence>MAFFLRISGFGFFSLILLCFFSLLLILLLLALLSLTLLVLLVLLFLVFLILLLLILILLVFLLLFKLLFQCLQFAISRKFTQAIIHGLECLFLFSFDVRASSFIKKVTGCLCIGCQ</sequence>
<evidence type="ECO:0000313" key="3">
    <source>
        <dbReference type="Proteomes" id="UP000295438"/>
    </source>
</evidence>
<reference evidence="2 3" key="1">
    <citation type="submission" date="2019-03" db="EMBL/GenBank/DDBJ databases">
        <title>Algoriphagus aquimaris sp. nov., isolated form marine sediment in Pohang, Korea.</title>
        <authorList>
            <person name="Kim J."/>
            <person name="Yoon S.-H."/>
            <person name="Lee S.-S."/>
        </authorList>
    </citation>
    <scope>NUCLEOTIDE SEQUENCE [LARGE SCALE GENOMIC DNA]</scope>
    <source>
        <strain evidence="2 3">F21</strain>
    </source>
</reference>
<dbReference type="AlphaFoldDB" id="A0A4R5UU84"/>